<dbReference type="AlphaFoldDB" id="B8G1C9"/>
<sequence length="232" mass="25713">MIKNKKSFIIGSLLLLSFAVCFVVIMSPIFGNGRNGLNYADDMFNSFSKASSNFISETAEVAQSQQGIHISLDLKASSPEEAERWGKLYTNAGAAVTIQDSSLSINGDFGKILNAVVIDSESMYNNDGEAVEKRYGYAAREATNDWNNSLKKIDKELKASSMFKESATLTRVVQKALEPGYNYYGVEAKKVSENKAILSFLLIFYLLYTVWYGFGLFHFCEGFGISTSKSHK</sequence>
<keyword evidence="1" id="KW-0812">Transmembrane</keyword>
<evidence type="ECO:0000313" key="3">
    <source>
        <dbReference type="Proteomes" id="UP000007726"/>
    </source>
</evidence>
<keyword evidence="1" id="KW-1133">Transmembrane helix</keyword>
<reference evidence="2 3" key="1">
    <citation type="journal article" date="2012" name="BMC Microbiol.">
        <title>Genome sequence of Desulfitobacterium hafniense DCB-2, a Gram-positive anaerobe capable of dehalogenation and metal reduction.</title>
        <authorList>
            <person name="Kim S.H."/>
            <person name="Harzman C."/>
            <person name="Davis J.K."/>
            <person name="Hutcheson R."/>
            <person name="Broderick J.B."/>
            <person name="Marsh T.L."/>
            <person name="Tiedje J.M."/>
        </authorList>
    </citation>
    <scope>NUCLEOTIDE SEQUENCE [LARGE SCALE GENOMIC DNA]</scope>
    <source>
        <strain evidence="3">DSM 10664 / DCB-2</strain>
    </source>
</reference>
<name>B8G1C9_DESHD</name>
<gene>
    <name evidence="2" type="ordered locus">Dhaf_3159</name>
</gene>
<dbReference type="RefSeq" id="WP_015944434.1">
    <property type="nucleotide sequence ID" value="NC_011830.1"/>
</dbReference>
<dbReference type="EMBL" id="CP001336">
    <property type="protein sequence ID" value="ACL21182.1"/>
    <property type="molecule type" value="Genomic_DNA"/>
</dbReference>
<proteinExistence type="predicted"/>
<dbReference type="HOGENOM" id="CLU_1132158_0_0_9"/>
<feature type="transmembrane region" description="Helical" evidence="1">
    <location>
        <begin position="197"/>
        <end position="220"/>
    </location>
</feature>
<keyword evidence="1" id="KW-0472">Membrane</keyword>
<dbReference type="Proteomes" id="UP000007726">
    <property type="component" value="Chromosome"/>
</dbReference>
<accession>B8G1C9</accession>
<evidence type="ECO:0000313" key="2">
    <source>
        <dbReference type="EMBL" id="ACL21182.1"/>
    </source>
</evidence>
<organism evidence="2 3">
    <name type="scientific">Desulfitobacterium hafniense (strain DSM 10664 / DCB-2)</name>
    <dbReference type="NCBI Taxonomy" id="272564"/>
    <lineage>
        <taxon>Bacteria</taxon>
        <taxon>Bacillati</taxon>
        <taxon>Bacillota</taxon>
        <taxon>Clostridia</taxon>
        <taxon>Eubacteriales</taxon>
        <taxon>Desulfitobacteriaceae</taxon>
        <taxon>Desulfitobacterium</taxon>
    </lineage>
</organism>
<evidence type="ECO:0000256" key="1">
    <source>
        <dbReference type="SAM" id="Phobius"/>
    </source>
</evidence>
<dbReference type="KEGG" id="dhd:Dhaf_3159"/>
<protein>
    <submittedName>
        <fullName evidence="2">Uncharacterized protein</fullName>
    </submittedName>
</protein>